<accession>A0A4Y1MQW3</accession>
<dbReference type="AlphaFoldDB" id="A0A4Y1MQW3"/>
<protein>
    <submittedName>
        <fullName evidence="2">Uncharacterized protein</fullName>
    </submittedName>
</protein>
<gene>
    <name evidence="2" type="ORF">RADP37_05453</name>
</gene>
<feature type="region of interest" description="Disordered" evidence="1">
    <location>
        <begin position="35"/>
        <end position="90"/>
    </location>
</feature>
<proteinExistence type="predicted"/>
<reference evidence="2" key="1">
    <citation type="submission" date="2017-12" db="EMBL/GenBank/DDBJ databases">
        <authorList>
            <person name="Martens C."/>
            <person name="Dahlstrom E."/>
            <person name="Barbian K."/>
            <person name="Sykora L."/>
            <person name="Ricklefs S."/>
            <person name="Bruno D."/>
            <person name="Anzick I."/>
            <person name="Myles I."/>
            <person name="Datta S.K."/>
        </authorList>
    </citation>
    <scope>NUCLEOTIDE SEQUENCE</scope>
    <source>
        <strain evidence="2">AD2</strain>
        <plasmid evidence="2">p1-AD2</plasmid>
    </source>
</reference>
<name>A0A4Y1MQW3_9PROT</name>
<dbReference type="EMBL" id="CP025188">
    <property type="protein sequence ID" value="AWV20337.1"/>
    <property type="molecule type" value="Genomic_DNA"/>
</dbReference>
<keyword evidence="2" id="KW-0614">Plasmid</keyword>
<organism evidence="2">
    <name type="scientific">Roseomonas mucosa</name>
    <dbReference type="NCBI Taxonomy" id="207340"/>
    <lineage>
        <taxon>Bacteria</taxon>
        <taxon>Pseudomonadati</taxon>
        <taxon>Pseudomonadota</taxon>
        <taxon>Alphaproteobacteria</taxon>
        <taxon>Acetobacterales</taxon>
        <taxon>Roseomonadaceae</taxon>
        <taxon>Roseomonas</taxon>
    </lineage>
</organism>
<dbReference type="RefSeq" id="WP_168550279.1">
    <property type="nucleotide sequence ID" value="NZ_CP025188.1"/>
</dbReference>
<sequence length="90" mass="9878">MTRAAFDKIAAGLREAIAVARVDDIPARIECYGAFRQPPSRQSPETKKGRPARQPVLPVSSLGSGDIAHVPLKHEQVPLRRNSVPLERKT</sequence>
<evidence type="ECO:0000313" key="2">
    <source>
        <dbReference type="EMBL" id="AWV20337.1"/>
    </source>
</evidence>
<evidence type="ECO:0000256" key="1">
    <source>
        <dbReference type="SAM" id="MobiDB-lite"/>
    </source>
</evidence>
<geneLocation type="plasmid" evidence="2">
    <name>p1-AD2</name>
</geneLocation>